<dbReference type="KEGG" id="por:APT59_00565"/>
<dbReference type="Proteomes" id="UP000064137">
    <property type="component" value="Chromosome"/>
</dbReference>
<dbReference type="Pfam" id="PF06649">
    <property type="entry name" value="DUF1161"/>
    <property type="match status" value="1"/>
</dbReference>
<dbReference type="InterPro" id="IPR010595">
    <property type="entry name" value="DUF1161"/>
</dbReference>
<evidence type="ECO:0000313" key="3">
    <source>
        <dbReference type="Proteomes" id="UP000064137"/>
    </source>
</evidence>
<protein>
    <recommendedName>
        <fullName evidence="4">DUF1161 domain-containing protein</fullName>
    </recommendedName>
</protein>
<dbReference type="OrthoDB" id="9152878at2"/>
<organism evidence="2 3">
    <name type="scientific">Pseudomonas oryzihabitans</name>
    <dbReference type="NCBI Taxonomy" id="47885"/>
    <lineage>
        <taxon>Bacteria</taxon>
        <taxon>Pseudomonadati</taxon>
        <taxon>Pseudomonadota</taxon>
        <taxon>Gammaproteobacteria</taxon>
        <taxon>Pseudomonadales</taxon>
        <taxon>Pseudomonadaceae</taxon>
        <taxon>Pseudomonas</taxon>
    </lineage>
</organism>
<keyword evidence="1" id="KW-0732">Signal</keyword>
<feature type="chain" id="PRO_5006851707" description="DUF1161 domain-containing protein" evidence="1">
    <location>
        <begin position="20"/>
        <end position="76"/>
    </location>
</feature>
<reference evidence="2 3" key="1">
    <citation type="submission" date="2016-01" db="EMBL/GenBank/DDBJ databases">
        <title>Annotation of Pseudomonas oryzihabitans USDA-ARS-USMARC-56511.</title>
        <authorList>
            <person name="Harhay G.P."/>
            <person name="Harhay D.M."/>
            <person name="Smith T.P.L."/>
            <person name="Bono J.L."/>
            <person name="Heaton M.P."/>
            <person name="Clawson M.L."/>
            <person name="Chitko-Mckown C.G."/>
            <person name="Capik S.F."/>
            <person name="DeDonder K.D."/>
            <person name="Apley M.D."/>
            <person name="Lubbers B.V."/>
            <person name="White B.J."/>
            <person name="Larson R.L."/>
        </authorList>
    </citation>
    <scope>NUCLEOTIDE SEQUENCE [LARGE SCALE GENOMIC DNA]</scope>
    <source>
        <strain evidence="2 3">USDA-ARS-USMARC-56511</strain>
    </source>
</reference>
<dbReference type="EMBL" id="CP013987">
    <property type="protein sequence ID" value="ALZ82767.1"/>
    <property type="molecule type" value="Genomic_DNA"/>
</dbReference>
<evidence type="ECO:0000313" key="2">
    <source>
        <dbReference type="EMBL" id="ALZ82767.1"/>
    </source>
</evidence>
<feature type="signal peptide" evidence="1">
    <location>
        <begin position="1"/>
        <end position="19"/>
    </location>
</feature>
<evidence type="ECO:0008006" key="4">
    <source>
        <dbReference type="Google" id="ProtNLM"/>
    </source>
</evidence>
<gene>
    <name evidence="2" type="ORF">APT59_00565</name>
</gene>
<dbReference type="RefSeq" id="WP_059313076.1">
    <property type="nucleotide sequence ID" value="NZ_CP013987.1"/>
</dbReference>
<evidence type="ECO:0000256" key="1">
    <source>
        <dbReference type="SAM" id="SignalP"/>
    </source>
</evidence>
<name>A0A0U4P1U2_9PSED</name>
<accession>A0A0U4P1U2</accession>
<proteinExistence type="predicted"/>
<sequence>MLRLSLLCCTALLSTAALAEPLSCDQLKAEIEVKIQSAGVTAYTLEAVPNAEVTDPNMVVGSCANGTHKILYQRND</sequence>
<dbReference type="AlphaFoldDB" id="A0A0U4P1U2"/>